<proteinExistence type="predicted"/>
<evidence type="ECO:0000256" key="2">
    <source>
        <dbReference type="ARBA" id="ARBA00023125"/>
    </source>
</evidence>
<dbReference type="EMBL" id="JANFXK010000037">
    <property type="protein sequence ID" value="MCQ4638554.1"/>
    <property type="molecule type" value="Genomic_DNA"/>
</dbReference>
<reference evidence="6 7" key="1">
    <citation type="submission" date="2022-06" db="EMBL/GenBank/DDBJ databases">
        <title>Isolation of gut microbiota from human fecal samples.</title>
        <authorList>
            <person name="Pamer E.G."/>
            <person name="Barat B."/>
            <person name="Waligurski E."/>
            <person name="Medina S."/>
            <person name="Paddock L."/>
            <person name="Mostad J."/>
        </authorList>
    </citation>
    <scope>NUCLEOTIDE SEQUENCE [LARGE SCALE GENOMIC DNA]</scope>
    <source>
        <strain evidence="6 7">SL.3.17</strain>
    </source>
</reference>
<dbReference type="Gene3D" id="2.60.120.10">
    <property type="entry name" value="Jelly Rolls"/>
    <property type="match status" value="1"/>
</dbReference>
<accession>A0ABT1RTM3</accession>
<evidence type="ECO:0000259" key="5">
    <source>
        <dbReference type="PROSITE" id="PS51063"/>
    </source>
</evidence>
<comment type="caution">
    <text evidence="6">The sequence shown here is derived from an EMBL/GenBank/DDBJ whole genome shotgun (WGS) entry which is preliminary data.</text>
</comment>
<feature type="domain" description="Cyclic nucleotide-binding" evidence="4">
    <location>
        <begin position="6"/>
        <end position="103"/>
    </location>
</feature>
<dbReference type="Proteomes" id="UP001524502">
    <property type="component" value="Unassembled WGS sequence"/>
</dbReference>
<dbReference type="PROSITE" id="PS50042">
    <property type="entry name" value="CNMP_BINDING_3"/>
    <property type="match status" value="1"/>
</dbReference>
<feature type="domain" description="HTH crp-type" evidence="5">
    <location>
        <begin position="146"/>
        <end position="212"/>
    </location>
</feature>
<dbReference type="InterPro" id="IPR018490">
    <property type="entry name" value="cNMP-bd_dom_sf"/>
</dbReference>
<evidence type="ECO:0000313" key="7">
    <source>
        <dbReference type="Proteomes" id="UP001524502"/>
    </source>
</evidence>
<protein>
    <submittedName>
        <fullName evidence="6">Crp/Fnr family transcriptional regulator</fullName>
    </submittedName>
</protein>
<evidence type="ECO:0000256" key="3">
    <source>
        <dbReference type="ARBA" id="ARBA00023163"/>
    </source>
</evidence>
<gene>
    <name evidence="6" type="ORF">NE619_17640</name>
</gene>
<evidence type="ECO:0000256" key="1">
    <source>
        <dbReference type="ARBA" id="ARBA00023015"/>
    </source>
</evidence>
<dbReference type="SUPFAM" id="SSF46785">
    <property type="entry name" value="Winged helix' DNA-binding domain"/>
    <property type="match status" value="1"/>
</dbReference>
<keyword evidence="3" id="KW-0804">Transcription</keyword>
<keyword evidence="7" id="KW-1185">Reference proteome</keyword>
<dbReference type="InterPro" id="IPR012318">
    <property type="entry name" value="HTH_CRP"/>
</dbReference>
<dbReference type="CDD" id="cd00038">
    <property type="entry name" value="CAP_ED"/>
    <property type="match status" value="1"/>
</dbReference>
<sequence length="212" mass="24110">MKRCFINDGMTGESIKNMLRCFHPQLKRLASGETIMRYSDKIEKIGLLMEGEAALHALDADGNDSLLESYGPQDLFGELFHLPLEGLEYLVEAKADCRVLFIDYTHIITPCENVCPHHSQLINNLFLMAAQRSQALSLHLNILNQTSIRKKLLTYLNWLRGTSGRNPVIVPMTLSALAEYLCVDRSAMTREIRLMNKEGILQSSRREFLLLD</sequence>
<dbReference type="SUPFAM" id="SSF51206">
    <property type="entry name" value="cAMP-binding domain-like"/>
    <property type="match status" value="1"/>
</dbReference>
<dbReference type="InterPro" id="IPR036390">
    <property type="entry name" value="WH_DNA-bd_sf"/>
</dbReference>
<keyword evidence="2" id="KW-0238">DNA-binding</keyword>
<dbReference type="InterPro" id="IPR000595">
    <property type="entry name" value="cNMP-bd_dom"/>
</dbReference>
<dbReference type="Pfam" id="PF00027">
    <property type="entry name" value="cNMP_binding"/>
    <property type="match status" value="1"/>
</dbReference>
<evidence type="ECO:0000259" key="4">
    <source>
        <dbReference type="PROSITE" id="PS50042"/>
    </source>
</evidence>
<keyword evidence="1" id="KW-0805">Transcription regulation</keyword>
<evidence type="ECO:0000313" key="6">
    <source>
        <dbReference type="EMBL" id="MCQ4638554.1"/>
    </source>
</evidence>
<dbReference type="InterPro" id="IPR014710">
    <property type="entry name" value="RmlC-like_jellyroll"/>
</dbReference>
<dbReference type="RefSeq" id="WP_256133758.1">
    <property type="nucleotide sequence ID" value="NZ_JANFXK010000037.1"/>
</dbReference>
<organism evidence="6 7">
    <name type="scientific">Anaerovorax odorimutans</name>
    <dbReference type="NCBI Taxonomy" id="109327"/>
    <lineage>
        <taxon>Bacteria</taxon>
        <taxon>Bacillati</taxon>
        <taxon>Bacillota</taxon>
        <taxon>Clostridia</taxon>
        <taxon>Peptostreptococcales</taxon>
        <taxon>Anaerovoracaceae</taxon>
        <taxon>Anaerovorax</taxon>
    </lineage>
</organism>
<name>A0ABT1RTM3_9FIRM</name>
<dbReference type="PROSITE" id="PS51063">
    <property type="entry name" value="HTH_CRP_2"/>
    <property type="match status" value="1"/>
</dbReference>